<dbReference type="EMBL" id="RDQH01000342">
    <property type="protein sequence ID" value="RXH72084.1"/>
    <property type="molecule type" value="Genomic_DNA"/>
</dbReference>
<dbReference type="GO" id="GO:0005634">
    <property type="term" value="C:nucleus"/>
    <property type="evidence" value="ECO:0007669"/>
    <property type="project" value="UniProtKB-SubCell"/>
</dbReference>
<evidence type="ECO:0000256" key="21">
    <source>
        <dbReference type="ARBA" id="ARBA00023002"/>
    </source>
</evidence>
<dbReference type="FunFam" id="1.20.120.160:FF:000001">
    <property type="entry name" value="Histidine-containing phosphotransfer protein 1"/>
    <property type="match status" value="1"/>
</dbReference>
<evidence type="ECO:0000256" key="18">
    <source>
        <dbReference type="ARBA" id="ARBA00022968"/>
    </source>
</evidence>
<keyword evidence="38" id="KW-1185">Reference proteome</keyword>
<feature type="compositionally biased region" description="Polar residues" evidence="33">
    <location>
        <begin position="261"/>
        <end position="288"/>
    </location>
</feature>
<dbReference type="Pfam" id="PF13640">
    <property type="entry name" value="2OG-FeII_Oxy_3"/>
    <property type="match status" value="1"/>
</dbReference>
<keyword evidence="11" id="KW-0479">Metal-binding</keyword>
<comment type="subunit">
    <text evidence="30">Interacts with ARAC5 and ARAC10.</text>
</comment>
<feature type="region of interest" description="Disordered" evidence="33">
    <location>
        <begin position="110"/>
        <end position="137"/>
    </location>
</feature>
<dbReference type="InterPro" id="IPR001245">
    <property type="entry name" value="Ser-Thr/Tyr_kinase_cat_dom"/>
</dbReference>
<keyword evidence="9" id="KW-0808">Transferase</keyword>
<dbReference type="InterPro" id="IPR046958">
    <property type="entry name" value="RBK1/2/STUNTED"/>
</dbReference>
<evidence type="ECO:0000256" key="10">
    <source>
        <dbReference type="ARBA" id="ARBA00022692"/>
    </source>
</evidence>
<evidence type="ECO:0000313" key="38">
    <source>
        <dbReference type="Proteomes" id="UP000290289"/>
    </source>
</evidence>
<dbReference type="FunFam" id="3.30.200.20:FF:000445">
    <property type="entry name" value="Receptor-like cytosolic serine/threonine-protein kinase RBK2"/>
    <property type="match status" value="1"/>
</dbReference>
<evidence type="ECO:0000256" key="26">
    <source>
        <dbReference type="ARBA" id="ARBA00023242"/>
    </source>
</evidence>
<feature type="domain" description="Fe2OG dioxygenase" evidence="36">
    <location>
        <begin position="697"/>
        <end position="823"/>
    </location>
</feature>
<dbReference type="GO" id="GO:0000160">
    <property type="term" value="P:phosphorelay signal transduction system"/>
    <property type="evidence" value="ECO:0007669"/>
    <property type="project" value="UniProtKB-KW"/>
</dbReference>
<evidence type="ECO:0000256" key="22">
    <source>
        <dbReference type="ARBA" id="ARBA00023004"/>
    </source>
</evidence>
<evidence type="ECO:0000256" key="27">
    <source>
        <dbReference type="ARBA" id="ARBA00047899"/>
    </source>
</evidence>
<keyword evidence="21" id="KW-0560">Oxidoreductase</keyword>
<comment type="subcellular location">
    <subcellularLocation>
        <location evidence="3">Cytoplasm</location>
        <location evidence="3">Cytosol</location>
    </subcellularLocation>
    <subcellularLocation>
        <location evidence="4">Endoplasmic reticulum membrane</location>
        <topology evidence="4">Single-pass type II membrane protein</topology>
    </subcellularLocation>
    <subcellularLocation>
        <location evidence="2">Nucleus</location>
    </subcellularLocation>
</comment>
<name>A0A498HP60_MALDO</name>
<evidence type="ECO:0000256" key="9">
    <source>
        <dbReference type="ARBA" id="ARBA00022679"/>
    </source>
</evidence>
<keyword evidence="16" id="KW-0932">Cytokinin signaling pathway</keyword>
<dbReference type="InterPro" id="IPR008271">
    <property type="entry name" value="Ser/Thr_kinase_AS"/>
</dbReference>
<evidence type="ECO:0000256" key="7">
    <source>
        <dbReference type="ARBA" id="ARBA00022527"/>
    </source>
</evidence>
<evidence type="ECO:0000256" key="28">
    <source>
        <dbReference type="ARBA" id="ARBA00048679"/>
    </source>
</evidence>
<dbReference type="CDD" id="cd00088">
    <property type="entry name" value="HPT"/>
    <property type="match status" value="1"/>
</dbReference>
<comment type="catalytic activity">
    <reaction evidence="29">
        <text>L-prolyl-[collagen] + 2-oxoglutarate + O2 = trans-4-hydroxy-L-prolyl-[collagen] + succinate + CO2</text>
        <dbReference type="Rhea" id="RHEA:18945"/>
        <dbReference type="Rhea" id="RHEA-COMP:11676"/>
        <dbReference type="Rhea" id="RHEA-COMP:11680"/>
        <dbReference type="ChEBI" id="CHEBI:15379"/>
        <dbReference type="ChEBI" id="CHEBI:16526"/>
        <dbReference type="ChEBI" id="CHEBI:16810"/>
        <dbReference type="ChEBI" id="CHEBI:30031"/>
        <dbReference type="ChEBI" id="CHEBI:50342"/>
        <dbReference type="ChEBI" id="CHEBI:61965"/>
        <dbReference type="EC" id="1.14.11.2"/>
    </reaction>
</comment>
<dbReference type="GO" id="GO:0051020">
    <property type="term" value="F:GTPase binding"/>
    <property type="evidence" value="ECO:0007669"/>
    <property type="project" value="UniProtKB-ARBA"/>
</dbReference>
<evidence type="ECO:0000256" key="19">
    <source>
        <dbReference type="ARBA" id="ARBA00022989"/>
    </source>
</evidence>
<comment type="catalytic activity">
    <reaction evidence="28">
        <text>L-seryl-[protein] + ATP = O-phospho-L-seryl-[protein] + ADP + H(+)</text>
        <dbReference type="Rhea" id="RHEA:17989"/>
        <dbReference type="Rhea" id="RHEA-COMP:9863"/>
        <dbReference type="Rhea" id="RHEA-COMP:11604"/>
        <dbReference type="ChEBI" id="CHEBI:15378"/>
        <dbReference type="ChEBI" id="CHEBI:29999"/>
        <dbReference type="ChEBI" id="CHEBI:30616"/>
        <dbReference type="ChEBI" id="CHEBI:83421"/>
        <dbReference type="ChEBI" id="CHEBI:456216"/>
        <dbReference type="EC" id="2.7.11.1"/>
    </reaction>
</comment>
<keyword evidence="8 31" id="KW-0597">Phosphoprotein</keyword>
<evidence type="ECO:0000256" key="16">
    <source>
        <dbReference type="ARBA" id="ARBA00022864"/>
    </source>
</evidence>
<feature type="compositionally biased region" description="Polar residues" evidence="33">
    <location>
        <begin position="119"/>
        <end position="130"/>
    </location>
</feature>
<feature type="compositionally biased region" description="Polar residues" evidence="33">
    <location>
        <begin position="203"/>
        <end position="213"/>
    </location>
</feature>
<dbReference type="SMART" id="SM00220">
    <property type="entry name" value="S_TKc"/>
    <property type="match status" value="1"/>
</dbReference>
<keyword evidence="26" id="KW-0539">Nucleus</keyword>
<evidence type="ECO:0000259" key="35">
    <source>
        <dbReference type="PROSITE" id="PS50894"/>
    </source>
</evidence>
<keyword evidence="19" id="KW-1133">Transmembrane helix</keyword>
<dbReference type="InterPro" id="IPR058935">
    <property type="entry name" value="At4g15545-like_C"/>
</dbReference>
<dbReference type="GO" id="GO:0031418">
    <property type="term" value="F:L-ascorbic acid binding"/>
    <property type="evidence" value="ECO:0007669"/>
    <property type="project" value="InterPro"/>
</dbReference>
<dbReference type="PROSITE" id="PS50894">
    <property type="entry name" value="HPT"/>
    <property type="match status" value="1"/>
</dbReference>
<evidence type="ECO:0000256" key="25">
    <source>
        <dbReference type="ARBA" id="ARBA00023180"/>
    </source>
</evidence>
<dbReference type="PROSITE" id="PS50011">
    <property type="entry name" value="PROTEIN_KINASE_DOM"/>
    <property type="match status" value="1"/>
</dbReference>
<dbReference type="InterPro" id="IPR017441">
    <property type="entry name" value="Protein_kinase_ATP_BS"/>
</dbReference>
<keyword evidence="10" id="KW-0812">Transmembrane</keyword>
<keyword evidence="24" id="KW-0472">Membrane</keyword>
<comment type="catalytic activity">
    <reaction evidence="27">
        <text>L-threonyl-[protein] + ATP = O-phospho-L-threonyl-[protein] + ADP + H(+)</text>
        <dbReference type="Rhea" id="RHEA:46608"/>
        <dbReference type="Rhea" id="RHEA-COMP:11060"/>
        <dbReference type="Rhea" id="RHEA-COMP:11605"/>
        <dbReference type="ChEBI" id="CHEBI:15378"/>
        <dbReference type="ChEBI" id="CHEBI:30013"/>
        <dbReference type="ChEBI" id="CHEBI:30616"/>
        <dbReference type="ChEBI" id="CHEBI:61977"/>
        <dbReference type="ChEBI" id="CHEBI:456216"/>
        <dbReference type="EC" id="2.7.11.1"/>
    </reaction>
</comment>
<dbReference type="Gene3D" id="1.10.510.10">
    <property type="entry name" value="Transferase(Phosphotransferase) domain 1"/>
    <property type="match status" value="1"/>
</dbReference>
<evidence type="ECO:0000256" key="23">
    <source>
        <dbReference type="ARBA" id="ARBA00023012"/>
    </source>
</evidence>
<dbReference type="PANTHER" id="PTHR47987:SF13">
    <property type="entry name" value="RECEPTOR-LIKE CYTOSOLIC SERINE_THREONINE-PROTEIN KINASE RBK2"/>
    <property type="match status" value="1"/>
</dbReference>
<dbReference type="InterPro" id="IPR003582">
    <property type="entry name" value="ShKT_dom"/>
</dbReference>
<dbReference type="GO" id="GO:0009736">
    <property type="term" value="P:cytokinin-activated signaling pathway"/>
    <property type="evidence" value="ECO:0007669"/>
    <property type="project" value="UniProtKB-KW"/>
</dbReference>
<reference evidence="37 38" key="1">
    <citation type="submission" date="2018-10" db="EMBL/GenBank/DDBJ databases">
        <title>A high-quality apple genome assembly.</title>
        <authorList>
            <person name="Hu J."/>
        </authorList>
    </citation>
    <scope>NUCLEOTIDE SEQUENCE [LARGE SCALE GENOMIC DNA]</scope>
    <source>
        <strain evidence="38">cv. HFTH1</strain>
        <tissue evidence="37">Young leaf</tissue>
    </source>
</reference>
<keyword evidence="6" id="KW-0963">Cytoplasm</keyword>
<dbReference type="PANTHER" id="PTHR47987">
    <property type="entry name" value="OS08G0249100 PROTEIN"/>
    <property type="match status" value="1"/>
</dbReference>
<dbReference type="SMART" id="SM00254">
    <property type="entry name" value="ShKT"/>
    <property type="match status" value="1"/>
</dbReference>
<comment type="similarity">
    <text evidence="5">Belongs to the P4HA family.</text>
</comment>
<evidence type="ECO:0000256" key="2">
    <source>
        <dbReference type="ARBA" id="ARBA00004123"/>
    </source>
</evidence>
<evidence type="ECO:0000256" key="15">
    <source>
        <dbReference type="ARBA" id="ARBA00022840"/>
    </source>
</evidence>
<evidence type="ECO:0000259" key="34">
    <source>
        <dbReference type="PROSITE" id="PS50011"/>
    </source>
</evidence>
<evidence type="ECO:0000256" key="30">
    <source>
        <dbReference type="ARBA" id="ARBA00063228"/>
    </source>
</evidence>
<dbReference type="InterPro" id="IPR008207">
    <property type="entry name" value="Sig_transdc_His_kin_Hpt_dom"/>
</dbReference>
<evidence type="ECO:0000256" key="24">
    <source>
        <dbReference type="ARBA" id="ARBA00023136"/>
    </source>
</evidence>
<evidence type="ECO:0000259" key="36">
    <source>
        <dbReference type="PROSITE" id="PS51471"/>
    </source>
</evidence>
<comment type="cofactor">
    <cofactor evidence="1">
        <name>L-ascorbate</name>
        <dbReference type="ChEBI" id="CHEBI:38290"/>
    </cofactor>
</comment>
<keyword evidence="15 32" id="KW-0067">ATP-binding</keyword>
<comment type="caution">
    <text evidence="37">The sequence shown here is derived from an EMBL/GenBank/DDBJ whole genome shotgun (WGS) entry which is preliminary data.</text>
</comment>
<dbReference type="GO" id="GO:0005829">
    <property type="term" value="C:cytosol"/>
    <property type="evidence" value="ECO:0007669"/>
    <property type="project" value="UniProtKB-SubCell"/>
</dbReference>
<dbReference type="Proteomes" id="UP000290289">
    <property type="component" value="Chromosome 16"/>
</dbReference>
<evidence type="ECO:0000256" key="33">
    <source>
        <dbReference type="SAM" id="MobiDB-lite"/>
    </source>
</evidence>
<evidence type="ECO:0000256" key="17">
    <source>
        <dbReference type="ARBA" id="ARBA00022964"/>
    </source>
</evidence>
<dbReference type="InterPro" id="IPR044862">
    <property type="entry name" value="Pro_4_hyd_alph_FE2OG_OXY"/>
</dbReference>
<evidence type="ECO:0008006" key="39">
    <source>
        <dbReference type="Google" id="ProtNLM"/>
    </source>
</evidence>
<dbReference type="SUPFAM" id="SSF47226">
    <property type="entry name" value="Histidine-containing phosphotransfer domain, HPT domain"/>
    <property type="match status" value="1"/>
</dbReference>
<dbReference type="STRING" id="3750.A0A498HP60"/>
<dbReference type="Pfam" id="PF25972">
    <property type="entry name" value="At4g15545_C"/>
    <property type="match status" value="1"/>
</dbReference>
<dbReference type="PROSITE" id="PS00107">
    <property type="entry name" value="PROTEIN_KINASE_ATP"/>
    <property type="match status" value="1"/>
</dbReference>
<feature type="domain" description="HPt" evidence="35">
    <location>
        <begin position="941"/>
        <end position="1046"/>
    </location>
</feature>
<sequence length="1057" mass="118387">MEQNHNLTVIAEGDVSFSALPPSRSSSVQSTFCEAGSRFHEDRDTNGTVLIKILVTKKIAFSYAYSEELFNMSNLIFLYILRFLVAMAASIPHIAHSVLLASQTSTPRLTPPGSPPIFSASTSPTRSSKPVSPKRHSITRVDGKEFFRQVRSRLSYEQFSAFLENVKELNRNKQTKESQRQEMLLKLYFSNGSRETAKDNEEAQATTKPSTLGGSRRARAGFSDSFSSQDLRSLNLDEDVSVDEPSSRGVSEDEYCPRSVGSETSSPKASTSDSDARGSITTSDSNPRANHHRRGFFGMLKKGPQNPFPTFPPKGAKKPKLTRRKTKRIREEFIPQPNSPAPRSFDADFCRFKSSWKNYSFLELQAATNNFSHENLIGEGGYADVYKGTLEDGQIVAIKCLTRGTQEEMTADFLSELGVIVHVDHPNIAKLIGYGVEGGMHLVLHLSPHGSLSSILYGPRENLDWGIRYNVALGTAKGLLYLHEGCQRRIIHKDIKASNILLAEDFEPLISDFGLAKWLPDSWTHHVVSKFEGTFGYLPPEFFMHGIVDEKTDVYAYGVLILELITGRQALDRSHKSLVMWIVEILEGDEGSLEYATKRQKSKLQRTYSEELLDADDYNSTKAFVYEGLLTDAEWDHLISIAKSELKRSAVADNLSGQSKLSEVRTSSGMFIPKAKDPIVAGIEDKLATWTFLPKENGEDIQVLRYEPGQKYAPHYDYFVDKVNIARGGHRVATVLMYLTDVAKGGETVFPEAEQIPSRRKAAEIDHSLSECAKKGIAVKPRRGDALLFFSLTPHAVPDPNSLHAGCPVIEGEKWSATKWIHVDSFDKNLDAGGNCGDLNESCERWAALGECTKNREYMVGTPDLPGYCRRSCKICNSRHKLFSPGWLSFAYSVCVERNKSKDMEVGQMQRQWVDYTKSLFLEGFLDGQFLQLQQLQDESNPDFVVEVVSLFFEDSEKLLNDLTRALEQPTVDFKRVDAHVHQFKGSSSSIGAQRVKNACIAFRNFCEEQNTEGCVRCVQQVKHEYYLVKSKLETLFAMEQQIMAAGGSIPMLELNF</sequence>
<keyword evidence="17" id="KW-0223">Dioxygenase</keyword>
<gene>
    <name evidence="37" type="ORF">DVH24_025585</name>
</gene>
<keyword evidence="14" id="KW-0256">Endoplasmic reticulum</keyword>
<dbReference type="InterPro" id="IPR000719">
    <property type="entry name" value="Prot_kinase_dom"/>
</dbReference>
<evidence type="ECO:0000256" key="12">
    <source>
        <dbReference type="ARBA" id="ARBA00022741"/>
    </source>
</evidence>
<dbReference type="FunFam" id="1.10.510.10:FF:000335">
    <property type="entry name" value="receptor-like cytosolic serine/threonine-protein kinase RBK2"/>
    <property type="match status" value="1"/>
</dbReference>
<evidence type="ECO:0000256" key="3">
    <source>
        <dbReference type="ARBA" id="ARBA00004514"/>
    </source>
</evidence>
<dbReference type="PROSITE" id="PS51471">
    <property type="entry name" value="FE2OG_OXY"/>
    <property type="match status" value="1"/>
</dbReference>
<accession>A0A498HP60</accession>
<feature type="modified residue" description="Phosphohistidine" evidence="31">
    <location>
        <position position="982"/>
    </location>
</feature>
<feature type="compositionally biased region" description="Basic residues" evidence="33">
    <location>
        <begin position="315"/>
        <end position="324"/>
    </location>
</feature>
<dbReference type="GO" id="GO:0005789">
    <property type="term" value="C:endoplasmic reticulum membrane"/>
    <property type="evidence" value="ECO:0007669"/>
    <property type="project" value="UniProtKB-SubCell"/>
</dbReference>
<dbReference type="SUPFAM" id="SSF56112">
    <property type="entry name" value="Protein kinase-like (PK-like)"/>
    <property type="match status" value="1"/>
</dbReference>
<dbReference type="GO" id="GO:0004656">
    <property type="term" value="F:procollagen-proline 4-dioxygenase activity"/>
    <property type="evidence" value="ECO:0007669"/>
    <property type="project" value="UniProtKB-EC"/>
</dbReference>
<evidence type="ECO:0000256" key="1">
    <source>
        <dbReference type="ARBA" id="ARBA00001961"/>
    </source>
</evidence>
<evidence type="ECO:0000256" key="31">
    <source>
        <dbReference type="PROSITE-ProRule" id="PRU00110"/>
    </source>
</evidence>
<keyword evidence="23" id="KW-0902">Two-component regulatory system</keyword>
<dbReference type="Gene3D" id="3.30.200.20">
    <property type="entry name" value="Phosphorylase Kinase, domain 1"/>
    <property type="match status" value="1"/>
</dbReference>
<evidence type="ECO:0000256" key="6">
    <source>
        <dbReference type="ARBA" id="ARBA00022490"/>
    </source>
</evidence>
<dbReference type="InterPro" id="IPR005123">
    <property type="entry name" value="Oxoglu/Fe-dep_dioxygenase_dom"/>
</dbReference>
<feature type="domain" description="Protein kinase" evidence="34">
    <location>
        <begin position="371"/>
        <end position="625"/>
    </location>
</feature>
<dbReference type="InterPro" id="IPR036641">
    <property type="entry name" value="HPT_dom_sf"/>
</dbReference>
<keyword evidence="25" id="KW-0325">Glycoprotein</keyword>
<keyword evidence="12 32" id="KW-0547">Nucleotide-binding</keyword>
<dbReference type="InterPro" id="IPR011009">
    <property type="entry name" value="Kinase-like_dom_sf"/>
</dbReference>
<organism evidence="37 38">
    <name type="scientific">Malus domestica</name>
    <name type="common">Apple</name>
    <name type="synonym">Pyrus malus</name>
    <dbReference type="NCBI Taxonomy" id="3750"/>
    <lineage>
        <taxon>Eukaryota</taxon>
        <taxon>Viridiplantae</taxon>
        <taxon>Streptophyta</taxon>
        <taxon>Embryophyta</taxon>
        <taxon>Tracheophyta</taxon>
        <taxon>Spermatophyta</taxon>
        <taxon>Magnoliopsida</taxon>
        <taxon>eudicotyledons</taxon>
        <taxon>Gunneridae</taxon>
        <taxon>Pentapetalae</taxon>
        <taxon>rosids</taxon>
        <taxon>fabids</taxon>
        <taxon>Rosales</taxon>
        <taxon>Rosaceae</taxon>
        <taxon>Amygdaloideae</taxon>
        <taxon>Maleae</taxon>
        <taxon>Malus</taxon>
    </lineage>
</organism>
<evidence type="ECO:0000313" key="37">
    <source>
        <dbReference type="EMBL" id="RXH72084.1"/>
    </source>
</evidence>
<keyword evidence="18" id="KW-0735">Signal-anchor</keyword>
<proteinExistence type="inferred from homology"/>
<evidence type="ECO:0000256" key="14">
    <source>
        <dbReference type="ARBA" id="ARBA00022824"/>
    </source>
</evidence>
<dbReference type="GO" id="GO:0005524">
    <property type="term" value="F:ATP binding"/>
    <property type="evidence" value="ECO:0007669"/>
    <property type="project" value="UniProtKB-UniRule"/>
</dbReference>
<dbReference type="Gene3D" id="1.20.120.160">
    <property type="entry name" value="HPT domain"/>
    <property type="match status" value="1"/>
</dbReference>
<evidence type="ECO:0000256" key="5">
    <source>
        <dbReference type="ARBA" id="ARBA00006511"/>
    </source>
</evidence>
<evidence type="ECO:0000256" key="8">
    <source>
        <dbReference type="ARBA" id="ARBA00022553"/>
    </source>
</evidence>
<dbReference type="GO" id="GO:0004674">
    <property type="term" value="F:protein serine/threonine kinase activity"/>
    <property type="evidence" value="ECO:0007669"/>
    <property type="project" value="UniProtKB-KW"/>
</dbReference>
<feature type="binding site" evidence="32">
    <location>
        <position position="399"/>
    </location>
    <ligand>
        <name>ATP</name>
        <dbReference type="ChEBI" id="CHEBI:30616"/>
    </ligand>
</feature>
<dbReference type="AlphaFoldDB" id="A0A498HP60"/>
<dbReference type="GO" id="GO:0005506">
    <property type="term" value="F:iron ion binding"/>
    <property type="evidence" value="ECO:0007669"/>
    <property type="project" value="InterPro"/>
</dbReference>
<evidence type="ECO:0000256" key="4">
    <source>
        <dbReference type="ARBA" id="ARBA00004648"/>
    </source>
</evidence>
<evidence type="ECO:0000256" key="29">
    <source>
        <dbReference type="ARBA" id="ARBA00049169"/>
    </source>
</evidence>
<dbReference type="InterPro" id="IPR006620">
    <property type="entry name" value="Pro_4_hyd_alph"/>
</dbReference>
<evidence type="ECO:0000256" key="13">
    <source>
        <dbReference type="ARBA" id="ARBA00022777"/>
    </source>
</evidence>
<keyword evidence="7" id="KW-0723">Serine/threonine-protein kinase</keyword>
<dbReference type="FunFam" id="2.60.120.620:FF:000002">
    <property type="entry name" value="Prolyl 4-hydroxylase 4"/>
    <property type="match status" value="1"/>
</dbReference>
<dbReference type="Pfam" id="PF07714">
    <property type="entry name" value="PK_Tyr_Ser-Thr"/>
    <property type="match status" value="1"/>
</dbReference>
<keyword evidence="13" id="KW-0418">Kinase</keyword>
<keyword evidence="20" id="KW-0007">Acetylation</keyword>
<dbReference type="SMART" id="SM00702">
    <property type="entry name" value="P4Hc"/>
    <property type="match status" value="1"/>
</dbReference>
<protein>
    <recommendedName>
        <fullName evidence="39">Procollagen-proline 4-dioxygenase</fullName>
    </recommendedName>
</protein>
<evidence type="ECO:0000256" key="32">
    <source>
        <dbReference type="PROSITE-ProRule" id="PRU10141"/>
    </source>
</evidence>
<evidence type="ECO:0000256" key="11">
    <source>
        <dbReference type="ARBA" id="ARBA00022723"/>
    </source>
</evidence>
<evidence type="ECO:0000256" key="20">
    <source>
        <dbReference type="ARBA" id="ARBA00022990"/>
    </source>
</evidence>
<feature type="region of interest" description="Disordered" evidence="33">
    <location>
        <begin position="194"/>
        <end position="324"/>
    </location>
</feature>
<dbReference type="Gene3D" id="2.60.120.620">
    <property type="entry name" value="q2cbj1_9rhob like domain"/>
    <property type="match status" value="1"/>
</dbReference>
<dbReference type="PROSITE" id="PS00108">
    <property type="entry name" value="PROTEIN_KINASE_ST"/>
    <property type="match status" value="1"/>
</dbReference>
<dbReference type="Pfam" id="PF01627">
    <property type="entry name" value="Hpt"/>
    <property type="match status" value="1"/>
</dbReference>
<keyword evidence="22" id="KW-0408">Iron</keyword>